<keyword evidence="6" id="KW-0507">mRNA processing</keyword>
<evidence type="ECO:0000256" key="4">
    <source>
        <dbReference type="ARBA" id="ARBA00022741"/>
    </source>
</evidence>
<dbReference type="InterPro" id="IPR038238">
    <property type="entry name" value="Clp1_C_sf"/>
</dbReference>
<dbReference type="STRING" id="759272.G0S6Z7"/>
<comment type="subunit">
    <text evidence="6">Component of a pre-mRNA cleavage factor complex. Interacts directly with PCF11.</text>
</comment>
<sequence>MSIPGLGQYTTQPTASTSRTITLRPFWEWRFDLPHNNSSVSVRLVNGTAERDGTELALNHTYTFSRTKSKILTYSGCTLEISGQCNDHVAQYATPEESPALAHLNLHFALQTQRTAATSQLKNGGNAINNDTSLGRGPRVMVCGPASSGKTTLVRTLAALATRTGAQPLVANVDPREGLLSLPGTMSAAVFGTIMDIEEPACGFGVSSTPSTGPSLVPVKLPMVYYFGREKADEDLPLWKDLAAKLASSVRAKFATDDAVRSAGLLLDTPGVETGKDDLEMLQHAIAEFAINVVVVIGSAELHTQLQRELGNQKAPHGEPITVLFLEKSQGVVTRDKDFMRSSQNAAIKEYFFGDSKRTLSPATQSISFNDVAIFRATEDADFYDGQQTLEPAEISAEMSHWTLAVMNASVNDPPETIRQAPVMGQWKTW</sequence>
<dbReference type="eggNOG" id="KOG2749">
    <property type="taxonomic scope" value="Eukaryota"/>
</dbReference>
<evidence type="ECO:0000256" key="3">
    <source>
        <dbReference type="ARBA" id="ARBA00019824"/>
    </source>
</evidence>
<dbReference type="RefSeq" id="XP_006693991.1">
    <property type="nucleotide sequence ID" value="XM_006693928.1"/>
</dbReference>
<proteinExistence type="inferred from homology"/>
<gene>
    <name evidence="6" type="primary">CLP1</name>
    <name evidence="8" type="ORF">CTHT_0035610</name>
</gene>
<feature type="binding site" evidence="6">
    <location>
        <begin position="147"/>
        <end position="152"/>
    </location>
    <ligand>
        <name>ATP</name>
        <dbReference type="ChEBI" id="CHEBI:30616"/>
    </ligand>
</feature>
<dbReference type="HOGENOM" id="CLU_018195_3_1_1"/>
<dbReference type="InterPro" id="IPR003593">
    <property type="entry name" value="AAA+_ATPase"/>
</dbReference>
<keyword evidence="6" id="KW-0539">Nucleus</keyword>
<name>G0S6Z7_CHATD</name>
<dbReference type="KEGG" id="cthr:CTHT_0035610"/>
<evidence type="ECO:0000313" key="9">
    <source>
        <dbReference type="Proteomes" id="UP000008066"/>
    </source>
</evidence>
<organism evidence="9">
    <name type="scientific">Chaetomium thermophilum (strain DSM 1495 / CBS 144.50 / IMI 039719)</name>
    <name type="common">Thermochaetoides thermophila</name>
    <dbReference type="NCBI Taxonomy" id="759272"/>
    <lineage>
        <taxon>Eukaryota</taxon>
        <taxon>Fungi</taxon>
        <taxon>Dikarya</taxon>
        <taxon>Ascomycota</taxon>
        <taxon>Pezizomycotina</taxon>
        <taxon>Sordariomycetes</taxon>
        <taxon>Sordariomycetidae</taxon>
        <taxon>Sordariales</taxon>
        <taxon>Chaetomiaceae</taxon>
        <taxon>Thermochaetoides</taxon>
    </lineage>
</organism>
<comment type="similarity">
    <text evidence="6">Belongs to the Clp1 family. Clp1 subfamily.</text>
</comment>
<evidence type="ECO:0000313" key="8">
    <source>
        <dbReference type="EMBL" id="EGS21695.1"/>
    </source>
</evidence>
<feature type="domain" description="AAA+ ATPase" evidence="7">
    <location>
        <begin position="136"/>
        <end position="387"/>
    </location>
</feature>
<dbReference type="Gene3D" id="2.60.120.1030">
    <property type="entry name" value="Clp1, DNA binding domain"/>
    <property type="match status" value="1"/>
</dbReference>
<keyword evidence="4 6" id="KW-0547">Nucleotide-binding</keyword>
<feature type="binding site" evidence="6">
    <location>
        <position position="28"/>
    </location>
    <ligand>
        <name>ATP</name>
        <dbReference type="ChEBI" id="CHEBI:30616"/>
    </ligand>
</feature>
<comment type="function">
    <text evidence="6">Required for endonucleolytic cleavage during polyadenylation-dependent pre-mRNA 3'-end formation.</text>
</comment>
<dbReference type="AlphaFoldDB" id="G0S6Z7"/>
<evidence type="ECO:0000256" key="5">
    <source>
        <dbReference type="ARBA" id="ARBA00022840"/>
    </source>
</evidence>
<comment type="function">
    <text evidence="1">Polynucleotide 5'-kinase involved in rRNA processing.</text>
</comment>
<dbReference type="OrthoDB" id="258143at2759"/>
<dbReference type="GO" id="GO:0051731">
    <property type="term" value="F:polynucleotide 5'-hydroxyl-kinase activity"/>
    <property type="evidence" value="ECO:0007669"/>
    <property type="project" value="InterPro"/>
</dbReference>
<keyword evidence="5 6" id="KW-0067">ATP-binding</keyword>
<dbReference type="SMART" id="SM00382">
    <property type="entry name" value="AAA"/>
    <property type="match status" value="1"/>
</dbReference>
<dbReference type="InterPro" id="IPR028606">
    <property type="entry name" value="Clp1"/>
</dbReference>
<dbReference type="Gene3D" id="2.40.30.330">
    <property type="entry name" value="Pre-mRNA cleavage complex subunit Clp1, C-terminal domain"/>
    <property type="match status" value="1"/>
</dbReference>
<dbReference type="OMA" id="VQYVNCH"/>
<evidence type="ECO:0000256" key="6">
    <source>
        <dbReference type="HAMAP-Rule" id="MF_03035"/>
    </source>
</evidence>
<dbReference type="Pfam" id="PF16573">
    <property type="entry name" value="CLP1_N"/>
    <property type="match status" value="1"/>
</dbReference>
<accession>G0S6Z7</accession>
<dbReference type="HAMAP" id="MF_03035">
    <property type="entry name" value="Clp1"/>
    <property type="match status" value="1"/>
</dbReference>
<comment type="subcellular location">
    <subcellularLocation>
        <location evidence="6">Nucleus</location>
    </subcellularLocation>
</comment>
<dbReference type="GeneID" id="18257599"/>
<evidence type="ECO:0000256" key="1">
    <source>
        <dbReference type="ARBA" id="ARBA00003798"/>
    </source>
</evidence>
<dbReference type="Pfam" id="PF16575">
    <property type="entry name" value="CLP1_P"/>
    <property type="match status" value="1"/>
</dbReference>
<dbReference type="InterPro" id="IPR032324">
    <property type="entry name" value="Clp1_N"/>
</dbReference>
<dbReference type="GO" id="GO:0031124">
    <property type="term" value="P:mRNA 3'-end processing"/>
    <property type="evidence" value="ECO:0007669"/>
    <property type="project" value="UniProtKB-UniRule"/>
</dbReference>
<dbReference type="PANTHER" id="PTHR12755:SF6">
    <property type="entry name" value="POLYRIBONUCLEOTIDE 5'-HYDROXYL-KINASE CLP1"/>
    <property type="match status" value="1"/>
</dbReference>
<dbReference type="EMBL" id="GL988041">
    <property type="protein sequence ID" value="EGS21695.1"/>
    <property type="molecule type" value="Genomic_DNA"/>
</dbReference>
<feature type="binding site" evidence="6">
    <location>
        <position position="68"/>
    </location>
    <ligand>
        <name>ATP</name>
        <dbReference type="ChEBI" id="CHEBI:30616"/>
    </ligand>
</feature>
<dbReference type="Proteomes" id="UP000008066">
    <property type="component" value="Unassembled WGS sequence"/>
</dbReference>
<dbReference type="SUPFAM" id="SSF52540">
    <property type="entry name" value="P-loop containing nucleoside triphosphate hydrolases"/>
    <property type="match status" value="1"/>
</dbReference>
<dbReference type="PANTHER" id="PTHR12755">
    <property type="entry name" value="CLEAVAGE/POLYADENYLATION FACTOR IA SUBUNIT CLP1P"/>
    <property type="match status" value="1"/>
</dbReference>
<evidence type="ECO:0000259" key="7">
    <source>
        <dbReference type="SMART" id="SM00382"/>
    </source>
</evidence>
<reference evidence="8 9" key="1">
    <citation type="journal article" date="2011" name="Cell">
        <title>Insight into structure and assembly of the nuclear pore complex by utilizing the genome of a eukaryotic thermophile.</title>
        <authorList>
            <person name="Amlacher S."/>
            <person name="Sarges P."/>
            <person name="Flemming D."/>
            <person name="van Noort V."/>
            <person name="Kunze R."/>
            <person name="Devos D.P."/>
            <person name="Arumugam M."/>
            <person name="Bork P."/>
            <person name="Hurt E."/>
        </authorList>
    </citation>
    <scope>NUCLEOTIDE SEQUENCE [LARGE SCALE GENOMIC DNA]</scope>
    <source>
        <strain evidence="9">DSM 1495 / CBS 144.50 / IMI 039719</strain>
    </source>
</reference>
<dbReference type="InterPro" id="IPR045116">
    <property type="entry name" value="Clp1/Grc3"/>
</dbReference>
<dbReference type="GO" id="GO:0006388">
    <property type="term" value="P:tRNA splicing, via endonucleolytic cleavage and ligation"/>
    <property type="evidence" value="ECO:0007669"/>
    <property type="project" value="TreeGrafter"/>
</dbReference>
<dbReference type="InterPro" id="IPR032319">
    <property type="entry name" value="CLP1_P"/>
</dbReference>
<evidence type="ECO:0000256" key="2">
    <source>
        <dbReference type="ARBA" id="ARBA00018706"/>
    </source>
</evidence>
<dbReference type="InterPro" id="IPR038239">
    <property type="entry name" value="Clp1_N_sf"/>
</dbReference>
<protein>
    <recommendedName>
        <fullName evidence="3">Polynucleotide 5'-hydroxyl-kinase GRC3</fullName>
    </recommendedName>
    <alternativeName>
        <fullName evidence="2">Polynucleotide 5'-hydroxyl-kinase grc3</fullName>
    </alternativeName>
</protein>
<dbReference type="GO" id="GO:0005524">
    <property type="term" value="F:ATP binding"/>
    <property type="evidence" value="ECO:0007669"/>
    <property type="project" value="UniProtKB-UniRule"/>
</dbReference>
<dbReference type="GO" id="GO:0005849">
    <property type="term" value="C:mRNA cleavage factor complex"/>
    <property type="evidence" value="ECO:0007669"/>
    <property type="project" value="UniProtKB-UniRule"/>
</dbReference>
<dbReference type="Gene3D" id="3.40.50.300">
    <property type="entry name" value="P-loop containing nucleotide triphosphate hydrolases"/>
    <property type="match status" value="1"/>
</dbReference>
<dbReference type="InterPro" id="IPR027417">
    <property type="entry name" value="P-loop_NTPase"/>
</dbReference>
<keyword evidence="9" id="KW-1185">Reference proteome</keyword>